<proteinExistence type="predicted"/>
<dbReference type="Proteomes" id="UP000676079">
    <property type="component" value="Chromosome"/>
</dbReference>
<sequence length="82" mass="8792">MIAADATEPFSSFFSELKDQNSAGGLAGPLRAATQAARNVPLFVLGDRVFARCAELAAPLERAKHHSHHRPRSGPGRGGWRV</sequence>
<evidence type="ECO:0000313" key="2">
    <source>
        <dbReference type="EMBL" id="QUX24133.1"/>
    </source>
</evidence>
<keyword evidence="3" id="KW-1185">Reference proteome</keyword>
<evidence type="ECO:0000256" key="1">
    <source>
        <dbReference type="SAM" id="MobiDB-lite"/>
    </source>
</evidence>
<gene>
    <name evidence="2" type="ORF">KGD84_07435</name>
</gene>
<reference evidence="2 3" key="1">
    <citation type="submission" date="2021-05" db="EMBL/GenBank/DDBJ databases">
        <title>Direct Submission.</title>
        <authorList>
            <person name="Li K."/>
            <person name="Gao J."/>
        </authorList>
    </citation>
    <scope>NUCLEOTIDE SEQUENCE [LARGE SCALE GENOMIC DNA]</scope>
    <source>
        <strain evidence="2 3">Mg02</strain>
    </source>
</reference>
<feature type="region of interest" description="Disordered" evidence="1">
    <location>
        <begin position="62"/>
        <end position="82"/>
    </location>
</feature>
<protein>
    <submittedName>
        <fullName evidence="2">Uncharacterized protein</fullName>
    </submittedName>
</protein>
<dbReference type="EMBL" id="CP074133">
    <property type="protein sequence ID" value="QUX24133.1"/>
    <property type="molecule type" value="Genomic_DNA"/>
</dbReference>
<feature type="compositionally biased region" description="Basic residues" evidence="1">
    <location>
        <begin position="63"/>
        <end position="72"/>
    </location>
</feature>
<name>A0ABX8BTQ0_9ACTN</name>
<dbReference type="RefSeq" id="WP_220559528.1">
    <property type="nucleotide sequence ID" value="NZ_CP074133.1"/>
</dbReference>
<evidence type="ECO:0000313" key="3">
    <source>
        <dbReference type="Proteomes" id="UP000676079"/>
    </source>
</evidence>
<accession>A0ABX8BTQ0</accession>
<organism evidence="2 3">
    <name type="scientific">Nocardiopsis changdeensis</name>
    <dbReference type="NCBI Taxonomy" id="2831969"/>
    <lineage>
        <taxon>Bacteria</taxon>
        <taxon>Bacillati</taxon>
        <taxon>Actinomycetota</taxon>
        <taxon>Actinomycetes</taxon>
        <taxon>Streptosporangiales</taxon>
        <taxon>Nocardiopsidaceae</taxon>
        <taxon>Nocardiopsis</taxon>
    </lineage>
</organism>